<proteinExistence type="predicted"/>
<dbReference type="AlphaFoldDB" id="A0A8C5Q4N9"/>
<dbReference type="Gene3D" id="3.30.70.1820">
    <property type="entry name" value="L1 transposable element, RRM domain"/>
    <property type="match status" value="1"/>
</dbReference>
<protein>
    <submittedName>
        <fullName evidence="2">Uncharacterized protein</fullName>
    </submittedName>
</protein>
<dbReference type="GeneTree" id="ENSGT01010000228628"/>
<evidence type="ECO:0000256" key="1">
    <source>
        <dbReference type="SAM" id="MobiDB-lite"/>
    </source>
</evidence>
<dbReference type="Ensembl" id="ENSLLET00000033879.1">
    <property type="protein sequence ID" value="ENSLLEP00000032618.1"/>
    <property type="gene ID" value="ENSLLEG00000020700.1"/>
</dbReference>
<evidence type="ECO:0000313" key="2">
    <source>
        <dbReference type="Ensembl" id="ENSLLEP00000032618.1"/>
    </source>
</evidence>
<feature type="region of interest" description="Disordered" evidence="1">
    <location>
        <begin position="1"/>
        <end position="62"/>
    </location>
</feature>
<feature type="region of interest" description="Disordered" evidence="1">
    <location>
        <begin position="328"/>
        <end position="357"/>
    </location>
</feature>
<keyword evidence="3" id="KW-1185">Reference proteome</keyword>
<sequence>MGKPRKPPTTPGPSEPAGDPQNCSIKQFLTPIPDSVLAPSRDKMAATPASSAPSSPTHAADTWAMPPELHHLLSSLPTKTDLAASTSSLQESLLTEIRGLRKELGGLQTRVQHVETAQARHTEITTSHTNALQSQHQILQTMTRHLEDLENRGRRNNIRVRGLPELEQSPSDLKRTLLRLFNGLLQRDSDTDIEFERLHRALRPKGPPEAPPRDVVCCLLRHPLKEDIMEAARASRTVLVEDASISLYQDLSPATLQSRRLLRPLTAALQERRIVYKWLFPFGLQVRTENGPAILRSELDLPVFLEALSLPKDTILAWPDLTSMYAPSFGAPPRSQRPRRRRYSSTRNTTPHDPQDG</sequence>
<dbReference type="Proteomes" id="UP000694569">
    <property type="component" value="Unplaced"/>
</dbReference>
<reference evidence="2" key="2">
    <citation type="submission" date="2025-09" db="UniProtKB">
        <authorList>
            <consortium name="Ensembl"/>
        </authorList>
    </citation>
    <scope>IDENTIFICATION</scope>
</reference>
<name>A0A8C5Q4N9_9ANUR</name>
<dbReference type="OrthoDB" id="9909646at2759"/>
<evidence type="ECO:0000313" key="3">
    <source>
        <dbReference type="Proteomes" id="UP000694569"/>
    </source>
</evidence>
<dbReference type="InterPro" id="IPR004244">
    <property type="entry name" value="Transposase_22"/>
</dbReference>
<organism evidence="2 3">
    <name type="scientific">Leptobrachium leishanense</name>
    <name type="common">Leishan spiny toad</name>
    <dbReference type="NCBI Taxonomy" id="445787"/>
    <lineage>
        <taxon>Eukaryota</taxon>
        <taxon>Metazoa</taxon>
        <taxon>Chordata</taxon>
        <taxon>Craniata</taxon>
        <taxon>Vertebrata</taxon>
        <taxon>Euteleostomi</taxon>
        <taxon>Amphibia</taxon>
        <taxon>Batrachia</taxon>
        <taxon>Anura</taxon>
        <taxon>Pelobatoidea</taxon>
        <taxon>Megophryidae</taxon>
        <taxon>Leptobrachium</taxon>
    </lineage>
</organism>
<reference evidence="2" key="1">
    <citation type="submission" date="2025-08" db="UniProtKB">
        <authorList>
            <consortium name="Ensembl"/>
        </authorList>
    </citation>
    <scope>IDENTIFICATION</scope>
</reference>
<feature type="compositionally biased region" description="Low complexity" evidence="1">
    <location>
        <begin position="45"/>
        <end position="62"/>
    </location>
</feature>
<accession>A0A8C5Q4N9</accession>
<dbReference type="PANTHER" id="PTHR11505">
    <property type="entry name" value="L1 TRANSPOSABLE ELEMENT-RELATED"/>
    <property type="match status" value="1"/>
</dbReference>